<keyword evidence="7" id="KW-0479">Metal-binding</keyword>
<comment type="similarity">
    <text evidence="3">Belongs to the peptidase M50B family.</text>
</comment>
<keyword evidence="11" id="KW-0482">Metalloprotease</keyword>
<dbReference type="PANTHER" id="PTHR35864">
    <property type="entry name" value="ZINC METALLOPROTEASE MJ0611-RELATED"/>
    <property type="match status" value="1"/>
</dbReference>
<dbReference type="GO" id="GO:0005886">
    <property type="term" value="C:plasma membrane"/>
    <property type="evidence" value="ECO:0007669"/>
    <property type="project" value="UniProtKB-SubCell"/>
</dbReference>
<evidence type="ECO:0000256" key="9">
    <source>
        <dbReference type="ARBA" id="ARBA00022833"/>
    </source>
</evidence>
<evidence type="ECO:0000313" key="16">
    <source>
        <dbReference type="Proteomes" id="UP000184088"/>
    </source>
</evidence>
<evidence type="ECO:0000256" key="13">
    <source>
        <dbReference type="SAM" id="Phobius"/>
    </source>
</evidence>
<organism evidence="15 16">
    <name type="scientific">Caldanaerobius fijiensis DSM 17918</name>
    <dbReference type="NCBI Taxonomy" id="1121256"/>
    <lineage>
        <taxon>Bacteria</taxon>
        <taxon>Bacillati</taxon>
        <taxon>Bacillota</taxon>
        <taxon>Clostridia</taxon>
        <taxon>Thermoanaerobacterales</taxon>
        <taxon>Thermoanaerobacteraceae</taxon>
        <taxon>Caldanaerobius</taxon>
    </lineage>
</organism>
<evidence type="ECO:0000259" key="14">
    <source>
        <dbReference type="Pfam" id="PF02163"/>
    </source>
</evidence>
<evidence type="ECO:0000256" key="11">
    <source>
        <dbReference type="ARBA" id="ARBA00023049"/>
    </source>
</evidence>
<dbReference type="GO" id="GO:0006508">
    <property type="term" value="P:proteolysis"/>
    <property type="evidence" value="ECO:0007669"/>
    <property type="project" value="UniProtKB-KW"/>
</dbReference>
<gene>
    <name evidence="15" type="ORF">SAMN02746089_00433</name>
</gene>
<dbReference type="CDD" id="cd06158">
    <property type="entry name" value="S2P-M50_like_1"/>
    <property type="match status" value="1"/>
</dbReference>
<evidence type="ECO:0000256" key="12">
    <source>
        <dbReference type="ARBA" id="ARBA00023136"/>
    </source>
</evidence>
<dbReference type="EMBL" id="FQVH01000002">
    <property type="protein sequence ID" value="SHE54114.1"/>
    <property type="molecule type" value="Genomic_DNA"/>
</dbReference>
<evidence type="ECO:0000256" key="8">
    <source>
        <dbReference type="ARBA" id="ARBA00022801"/>
    </source>
</evidence>
<comment type="cofactor">
    <cofactor evidence="1">
        <name>Zn(2+)</name>
        <dbReference type="ChEBI" id="CHEBI:29105"/>
    </cofactor>
</comment>
<name>A0A1M4UBP7_9THEO</name>
<feature type="transmembrane region" description="Helical" evidence="13">
    <location>
        <begin position="122"/>
        <end position="140"/>
    </location>
</feature>
<dbReference type="AlphaFoldDB" id="A0A1M4UBP7"/>
<evidence type="ECO:0000256" key="7">
    <source>
        <dbReference type="ARBA" id="ARBA00022723"/>
    </source>
</evidence>
<accession>A0A1M4UBP7</accession>
<evidence type="ECO:0000256" key="5">
    <source>
        <dbReference type="ARBA" id="ARBA00022670"/>
    </source>
</evidence>
<feature type="domain" description="Peptidase M50" evidence="14">
    <location>
        <begin position="118"/>
        <end position="172"/>
    </location>
</feature>
<feature type="transmembrane region" description="Helical" evidence="13">
    <location>
        <begin position="87"/>
        <end position="110"/>
    </location>
</feature>
<evidence type="ECO:0000256" key="10">
    <source>
        <dbReference type="ARBA" id="ARBA00022989"/>
    </source>
</evidence>
<evidence type="ECO:0000256" key="4">
    <source>
        <dbReference type="ARBA" id="ARBA00022475"/>
    </source>
</evidence>
<evidence type="ECO:0000256" key="3">
    <source>
        <dbReference type="ARBA" id="ARBA00007931"/>
    </source>
</evidence>
<keyword evidence="12 13" id="KW-0472">Membrane</keyword>
<evidence type="ECO:0000256" key="1">
    <source>
        <dbReference type="ARBA" id="ARBA00001947"/>
    </source>
</evidence>
<dbReference type="Pfam" id="PF02163">
    <property type="entry name" value="Peptidase_M50"/>
    <property type="match status" value="1"/>
</dbReference>
<evidence type="ECO:0000313" key="15">
    <source>
        <dbReference type="EMBL" id="SHE54114.1"/>
    </source>
</evidence>
<keyword evidence="10 13" id="KW-1133">Transmembrane helix</keyword>
<dbReference type="STRING" id="1121256.SAMN02746089_00433"/>
<protein>
    <submittedName>
        <fullName evidence="15">Zn-dependent protease (Includes SpoIVFB)</fullName>
    </submittedName>
</protein>
<reference evidence="15 16" key="1">
    <citation type="submission" date="2016-11" db="EMBL/GenBank/DDBJ databases">
        <authorList>
            <person name="Jaros S."/>
            <person name="Januszkiewicz K."/>
            <person name="Wedrychowicz H."/>
        </authorList>
    </citation>
    <scope>NUCLEOTIDE SEQUENCE [LARGE SCALE GENOMIC DNA]</scope>
    <source>
        <strain evidence="15 16">DSM 17918</strain>
    </source>
</reference>
<keyword evidence="6 13" id="KW-0812">Transmembrane</keyword>
<dbReference type="InterPro" id="IPR044537">
    <property type="entry name" value="Rip2-like"/>
</dbReference>
<keyword evidence="4" id="KW-1003">Cell membrane</keyword>
<dbReference type="Proteomes" id="UP000184088">
    <property type="component" value="Unassembled WGS sequence"/>
</dbReference>
<keyword evidence="9" id="KW-0862">Zinc</keyword>
<dbReference type="GO" id="GO:0008237">
    <property type="term" value="F:metallopeptidase activity"/>
    <property type="evidence" value="ECO:0007669"/>
    <property type="project" value="UniProtKB-KW"/>
</dbReference>
<keyword evidence="16" id="KW-1185">Reference proteome</keyword>
<comment type="subcellular location">
    <subcellularLocation>
        <location evidence="2">Cell membrane</location>
        <topology evidence="2">Multi-pass membrane protein</topology>
    </subcellularLocation>
</comment>
<keyword evidence="8" id="KW-0378">Hydrolase</keyword>
<evidence type="ECO:0000256" key="6">
    <source>
        <dbReference type="ARBA" id="ARBA00022692"/>
    </source>
</evidence>
<proteinExistence type="inferred from homology"/>
<dbReference type="GO" id="GO:0046872">
    <property type="term" value="F:metal ion binding"/>
    <property type="evidence" value="ECO:0007669"/>
    <property type="project" value="UniProtKB-KW"/>
</dbReference>
<dbReference type="InterPro" id="IPR008915">
    <property type="entry name" value="Peptidase_M50"/>
</dbReference>
<feature type="transmembrane region" description="Helical" evidence="13">
    <location>
        <begin position="161"/>
        <end position="182"/>
    </location>
</feature>
<dbReference type="InterPro" id="IPR052348">
    <property type="entry name" value="Metallopeptidase_M50B"/>
</dbReference>
<evidence type="ECO:0000256" key="2">
    <source>
        <dbReference type="ARBA" id="ARBA00004651"/>
    </source>
</evidence>
<keyword evidence="5 15" id="KW-0645">Protease</keyword>
<sequence>MDILIYLYRIPALLLAMSFHEYAHAVVSYKLGDPTPKAQGRLTLNPLAHIDPVGFLTLWIIGFGWAKPVAINPMYYKDVKKGEFLTAIAGPLSNVLMAFVSLLIIYAGGYELVVIGPILHQLYIYNIVLAVFNIIPVPPLDGSKILYSLLPYRYSYVLEQYENFGQILLLILLFTGIISRVMGPLVNLVDFGLRSIISIV</sequence>
<feature type="transmembrane region" description="Helical" evidence="13">
    <location>
        <begin position="49"/>
        <end position="66"/>
    </location>
</feature>
<dbReference type="PANTHER" id="PTHR35864:SF1">
    <property type="entry name" value="ZINC METALLOPROTEASE YWHC-RELATED"/>
    <property type="match status" value="1"/>
</dbReference>